<protein>
    <recommendedName>
        <fullName evidence="5">Histidine kinase/DNA gyrase B/HSP90-like ATPase</fullName>
    </recommendedName>
</protein>
<dbReference type="InterPro" id="IPR020575">
    <property type="entry name" value="Hsp90_N"/>
</dbReference>
<evidence type="ECO:0000313" key="3">
    <source>
        <dbReference type="EMBL" id="MFC6092688.1"/>
    </source>
</evidence>
<dbReference type="Pfam" id="PF24410">
    <property type="entry name" value="wHTH-HSP90_Na-assoc"/>
    <property type="match status" value="5"/>
</dbReference>
<accession>A0ABW1PCC1</accession>
<organism evidence="3 4">
    <name type="scientific">Saccharothrix lopnurensis</name>
    <dbReference type="NCBI Taxonomy" id="1670621"/>
    <lineage>
        <taxon>Bacteria</taxon>
        <taxon>Bacillati</taxon>
        <taxon>Actinomycetota</taxon>
        <taxon>Actinomycetes</taxon>
        <taxon>Pseudonocardiales</taxon>
        <taxon>Pseudonocardiaceae</taxon>
        <taxon>Saccharothrix</taxon>
    </lineage>
</organism>
<feature type="domain" description="wHTH-Hsp90 Na associated" evidence="2">
    <location>
        <begin position="1035"/>
        <end position="1085"/>
    </location>
</feature>
<feature type="domain" description="iHD-CE" evidence="1">
    <location>
        <begin position="45"/>
        <end position="384"/>
    </location>
</feature>
<name>A0ABW1PCC1_9PSEU</name>
<comment type="caution">
    <text evidence="3">The sequence shown here is derived from an EMBL/GenBank/DDBJ whole genome shotgun (WGS) entry which is preliminary data.</text>
</comment>
<dbReference type="InterPro" id="IPR056507">
    <property type="entry name" value="wHTH-HSP90_Na-assoc"/>
</dbReference>
<dbReference type="Pfam" id="PF24401">
    <property type="entry name" value="iHD-CE"/>
    <property type="match status" value="1"/>
</dbReference>
<dbReference type="RefSeq" id="WP_380639155.1">
    <property type="nucleotide sequence ID" value="NZ_JBHSQO010000032.1"/>
</dbReference>
<keyword evidence="4" id="KW-1185">Reference proteome</keyword>
<gene>
    <name evidence="3" type="ORF">ACFP3R_25730</name>
</gene>
<evidence type="ECO:0000259" key="1">
    <source>
        <dbReference type="Pfam" id="PF24401"/>
    </source>
</evidence>
<dbReference type="PRINTS" id="PR00775">
    <property type="entry name" value="HEATSHOCK90"/>
</dbReference>
<proteinExistence type="predicted"/>
<dbReference type="SUPFAM" id="SSF55874">
    <property type="entry name" value="ATPase domain of HSP90 chaperone/DNA topoisomerase II/histidine kinase"/>
    <property type="match status" value="1"/>
</dbReference>
<sequence length="1232" mass="135424">MRGGDEVHNEISGVVGDGSVVQAHSIGSVNYFRSPPVPVEPTDPWMLAVARSAVWEHVRVPGETRDRAVEVAGRLAALRPEAGSDPWYDAGLAERFAKRVGWLLRHRLRDALVLDPAEAALLALVPLLHQVLWDRAAAASVIVDPTNLGQAGAPDGDRASYEKHLRDHPRLVERALQPELPDRPDARADIGWWLFHRWVAQRAEVVKRKAVGDLLAEVDPGPLREVLDVDRVRELLYGLRLEPQALCDPERLGGFAPHDTLYGGEPDEQRVRVPLLGLLLGVAHAATTPVVDLSDTVVRHLGIPAPVDLAHLHDTLATATWETQADGLVLKAACRHAAVIEALREQAARMDTLLHAVRRAAEKHGGLEVLGRLPVRASADQVVAARDPDGAPEFSGWSRFTLDEQRVRELLMGEQLYRDRDLAIRELYQNALDACRYRRAREQYVERTTDRRSSWEGRVTFTQGVDEHGRAYLDCVDNGVGMGEAELQGVFSRAGVRFADLTGFRDELADWRAVDPPVELYPNSRFGIGVLSYFMLADEITVTTCRAARDGTRPGRTLRATISGPGHLFQIHQIAERGKPGTVVRLYLRPGVTTSCVQVLRRVLGIAEFHTTARHGPEHEEWEPGVFRSRKRSAWKSEGLNAHGMLVPAVGGQVVWCEHGGAVLVDGLHAEPEHLHGVLAAPNSDRTFTGAVVNLTGDLAPRLSVDRTKIVDDVADRVEGLLVRGIGELDASALPSLEWVSEVAWATPRLADLVVALGTSTRRTASFPPDANLVGETRRWPAFIPESVPNLLRPGRGDDLADPIYLWRLVANRPNRILDTFTGLVPELARVGPVLPALPSDSALLAVVTEHSFAWRRPDWPFTPHMVLTTAQKTGATPREIARRVVALNIGCPETDRFPDSRVPDPVDILLLMNSTGSLFAHGRHSNRASFGQVLHGHFQLGLTLPEVRRRLVRYGFDVGSVDRLPPSVEESDLPLLSRIPDDVSWKWFSEDVPVPPSHLVVAGQVLDLPVEAVRERLARYGCVVLDGPVPRDHADLVLLSRNLDAMSPWLHPDVPVPPGHLVQAASRLDMSLEEVVGRFAGHGFACRAPAVRRPTKDDELLLSRDLDGDAPWLEVGRPVPPYHVGLFCRLRGTSQEGAVRRLRAYGLEVAVGDPVPDLSGEQLRLLSVNFDGEDPWLGRDEPVTLAHLVEAAAKFSTTVTEVVDHLRRLGVNAPDPATAIRAAIPRIPLAR</sequence>
<evidence type="ECO:0008006" key="5">
    <source>
        <dbReference type="Google" id="ProtNLM"/>
    </source>
</evidence>
<feature type="domain" description="wHTH-Hsp90 Na associated" evidence="2">
    <location>
        <begin position="903"/>
        <end position="957"/>
    </location>
</feature>
<evidence type="ECO:0000313" key="4">
    <source>
        <dbReference type="Proteomes" id="UP001596220"/>
    </source>
</evidence>
<feature type="domain" description="wHTH-Hsp90 Na associated" evidence="2">
    <location>
        <begin position="1163"/>
        <end position="1211"/>
    </location>
</feature>
<dbReference type="InterPro" id="IPR036890">
    <property type="entry name" value="HATPase_C_sf"/>
</dbReference>
<dbReference type="Proteomes" id="UP001596220">
    <property type="component" value="Unassembled WGS sequence"/>
</dbReference>
<dbReference type="InterPro" id="IPR056506">
    <property type="entry name" value="iHD-CE"/>
</dbReference>
<feature type="domain" description="wHTH-Hsp90 Na associated" evidence="2">
    <location>
        <begin position="969"/>
        <end position="1022"/>
    </location>
</feature>
<dbReference type="EMBL" id="JBHSQO010000032">
    <property type="protein sequence ID" value="MFC6092688.1"/>
    <property type="molecule type" value="Genomic_DNA"/>
</dbReference>
<feature type="domain" description="wHTH-Hsp90 Na associated" evidence="2">
    <location>
        <begin position="1094"/>
        <end position="1148"/>
    </location>
</feature>
<reference evidence="4" key="1">
    <citation type="journal article" date="2019" name="Int. J. Syst. Evol. Microbiol.">
        <title>The Global Catalogue of Microorganisms (GCM) 10K type strain sequencing project: providing services to taxonomists for standard genome sequencing and annotation.</title>
        <authorList>
            <consortium name="The Broad Institute Genomics Platform"/>
            <consortium name="The Broad Institute Genome Sequencing Center for Infectious Disease"/>
            <person name="Wu L."/>
            <person name="Ma J."/>
        </authorList>
    </citation>
    <scope>NUCLEOTIDE SEQUENCE [LARGE SCALE GENOMIC DNA]</scope>
    <source>
        <strain evidence="4">CGMCC 4.7246</strain>
    </source>
</reference>
<evidence type="ECO:0000259" key="2">
    <source>
        <dbReference type="Pfam" id="PF24410"/>
    </source>
</evidence>
<dbReference type="Gene3D" id="3.30.565.10">
    <property type="entry name" value="Histidine kinase-like ATPase, C-terminal domain"/>
    <property type="match status" value="1"/>
</dbReference>